<gene>
    <name evidence="11" type="primary">recJ</name>
    <name evidence="11" type="ORF">GCM10007096_31920</name>
</gene>
<evidence type="ECO:0000256" key="3">
    <source>
        <dbReference type="ARBA" id="ARBA00022722"/>
    </source>
</evidence>
<evidence type="ECO:0000256" key="2">
    <source>
        <dbReference type="ARBA" id="ARBA00019841"/>
    </source>
</evidence>
<dbReference type="SUPFAM" id="SSF64182">
    <property type="entry name" value="DHH phosphoesterases"/>
    <property type="match status" value="1"/>
</dbReference>
<feature type="domain" description="DDH" evidence="7">
    <location>
        <begin position="82"/>
        <end position="226"/>
    </location>
</feature>
<comment type="similarity">
    <text evidence="1">Belongs to the RecJ family.</text>
</comment>
<feature type="coiled-coil region" evidence="6">
    <location>
        <begin position="300"/>
        <end position="327"/>
    </location>
</feature>
<feature type="domain" description="Single-stranded-DNA-specific exonuclease RecJ C-terminal" evidence="9">
    <location>
        <begin position="567"/>
        <end position="773"/>
    </location>
</feature>
<keyword evidence="12" id="KW-1185">Reference proteome</keyword>
<proteinExistence type="inferred from homology"/>
<dbReference type="InterPro" id="IPR041122">
    <property type="entry name" value="RecJ_OB"/>
</dbReference>
<accession>A0A8J2ZXV8</accession>
<dbReference type="AlphaFoldDB" id="A0A8J2ZXV8"/>
<dbReference type="PANTHER" id="PTHR30255:SF2">
    <property type="entry name" value="SINGLE-STRANDED-DNA-SPECIFIC EXONUCLEASE RECJ"/>
    <property type="match status" value="1"/>
</dbReference>
<dbReference type="GO" id="GO:0006310">
    <property type="term" value="P:DNA recombination"/>
    <property type="evidence" value="ECO:0007669"/>
    <property type="project" value="InterPro"/>
</dbReference>
<feature type="domain" description="RecJ OB" evidence="10">
    <location>
        <begin position="454"/>
        <end position="560"/>
    </location>
</feature>
<dbReference type="EMBL" id="BMFV01000028">
    <property type="protein sequence ID" value="GGH85768.1"/>
    <property type="molecule type" value="Genomic_DNA"/>
</dbReference>
<dbReference type="Pfam" id="PF10141">
    <property type="entry name" value="ssDNA-exonuc_C"/>
    <property type="match status" value="1"/>
</dbReference>
<reference evidence="11" key="2">
    <citation type="submission" date="2020-09" db="EMBL/GenBank/DDBJ databases">
        <authorList>
            <person name="Sun Q."/>
            <person name="Zhou Y."/>
        </authorList>
    </citation>
    <scope>NUCLEOTIDE SEQUENCE</scope>
    <source>
        <strain evidence="11">CGMCC 1.12777</strain>
    </source>
</reference>
<dbReference type="Pfam" id="PF17768">
    <property type="entry name" value="RecJ_OB"/>
    <property type="match status" value="1"/>
</dbReference>
<dbReference type="InterPro" id="IPR038763">
    <property type="entry name" value="DHH_sf"/>
</dbReference>
<dbReference type="InterPro" id="IPR004610">
    <property type="entry name" value="RecJ"/>
</dbReference>
<dbReference type="RefSeq" id="WP_188498383.1">
    <property type="nucleotide sequence ID" value="NZ_BMFV01000028.1"/>
</dbReference>
<sequence length="788" mass="88782">MLQSKTRWEIEQQDEATVNVFVEALDVSPVLAKLLVNRGLTTLEAARDFLTIEDKDFHSPYALDGMEEAVHRIRAAIHTQEKILVFGDYDADGVTATSLMVTGLKKMGANVSFYVPHRFSEGYGPNVPAFEKARQEGVGLIITVDTGIAAHDAIEAARLMGLDVIITDHHEPPPELPKAEIIINPKKPGCPYPFKGLAGVGVAFKVIHALWEEVPETLLDLVAIGTIADLVPLIDENRLLAIKGLKRINERPRLGIEALLSVAGIEAGQVSEDNIGFGLGPRINAAGRMDHAKPAIDLMLSENAEEAARLAQSLDEANIERKRIVEEMTNEALQKVELIPDTQQTVIVVAGEDWHEGVVGIVASRIVEAYYRPTIVLSIDPETGMAKGSARSIDGFDIFKALSTCKDLLPHFGGHEMAAGMSLATDQIEALRTRLNIYGQSHLTSELLTPLTRIDQVYPVEEISVEGIEALQALAPFGVGNPKPRFVMEHLAIHSMKQIGSNKDHLKFTFEKDDVKLEGVGFRIGDYYQHIAPDAELSVVGELSINEWNGFRKPQILIEDLRVPQWQLFDWRGQKDIINKLKQLPAKKRQVVCFNEETPNKIGFPPELQEDILFVSQQEIHVSGDEERPYLVFLDLPESIESIQKLFNSRDTFPGRIYAIFVQTEEHFFTAFPTREQFKWLYAFLIKQKKFSYKQAIQAIVKHKTWGQELIEFMFKVFFELDFAKIEEDFVYLNESPNKRPLTESLAYSRRLELSKLEELLCYSSRRDLVQWFKQFNLDLTRAEEATV</sequence>
<dbReference type="Proteomes" id="UP000656813">
    <property type="component" value="Unassembled WGS sequence"/>
</dbReference>
<reference evidence="11" key="1">
    <citation type="journal article" date="2014" name="Int. J. Syst. Evol. Microbiol.">
        <title>Complete genome sequence of Corynebacterium casei LMG S-19264T (=DSM 44701T), isolated from a smear-ripened cheese.</title>
        <authorList>
            <consortium name="US DOE Joint Genome Institute (JGI-PGF)"/>
            <person name="Walter F."/>
            <person name="Albersmeier A."/>
            <person name="Kalinowski J."/>
            <person name="Ruckert C."/>
        </authorList>
    </citation>
    <scope>NUCLEOTIDE SEQUENCE</scope>
    <source>
        <strain evidence="11">CGMCC 1.12777</strain>
    </source>
</reference>
<evidence type="ECO:0000256" key="6">
    <source>
        <dbReference type="SAM" id="Coils"/>
    </source>
</evidence>
<evidence type="ECO:0000259" key="9">
    <source>
        <dbReference type="Pfam" id="PF10141"/>
    </source>
</evidence>
<evidence type="ECO:0000313" key="12">
    <source>
        <dbReference type="Proteomes" id="UP000656813"/>
    </source>
</evidence>
<dbReference type="Pfam" id="PF02272">
    <property type="entry name" value="DHHA1"/>
    <property type="match status" value="1"/>
</dbReference>
<organism evidence="11 12">
    <name type="scientific">Pullulanibacillus pueri</name>
    <dbReference type="NCBI Taxonomy" id="1437324"/>
    <lineage>
        <taxon>Bacteria</taxon>
        <taxon>Bacillati</taxon>
        <taxon>Bacillota</taxon>
        <taxon>Bacilli</taxon>
        <taxon>Bacillales</taxon>
        <taxon>Sporolactobacillaceae</taxon>
        <taxon>Pullulanibacillus</taxon>
    </lineage>
</organism>
<protein>
    <recommendedName>
        <fullName evidence="2">Single-stranded-DNA-specific exonuclease RecJ</fullName>
    </recommendedName>
</protein>
<evidence type="ECO:0000256" key="5">
    <source>
        <dbReference type="ARBA" id="ARBA00022839"/>
    </source>
</evidence>
<keyword evidence="5 11" id="KW-0269">Exonuclease</keyword>
<dbReference type="GO" id="GO:0006281">
    <property type="term" value="P:DNA repair"/>
    <property type="evidence" value="ECO:0007669"/>
    <property type="project" value="InterPro"/>
</dbReference>
<dbReference type="Gene3D" id="3.10.310.30">
    <property type="match status" value="1"/>
</dbReference>
<name>A0A8J2ZXV8_9BACL</name>
<dbReference type="InterPro" id="IPR051673">
    <property type="entry name" value="SSDNA_exonuclease_RecJ"/>
</dbReference>
<dbReference type="Pfam" id="PF01368">
    <property type="entry name" value="DHH"/>
    <property type="match status" value="1"/>
</dbReference>
<comment type="caution">
    <text evidence="11">The sequence shown here is derived from an EMBL/GenBank/DDBJ whole genome shotgun (WGS) entry which is preliminary data.</text>
</comment>
<dbReference type="InterPro" id="IPR003156">
    <property type="entry name" value="DHHA1_dom"/>
</dbReference>
<dbReference type="InterPro" id="IPR018779">
    <property type="entry name" value="RecJ_C"/>
</dbReference>
<evidence type="ECO:0000259" key="8">
    <source>
        <dbReference type="Pfam" id="PF02272"/>
    </source>
</evidence>
<keyword evidence="3" id="KW-0540">Nuclease</keyword>
<dbReference type="GO" id="GO:0003676">
    <property type="term" value="F:nucleic acid binding"/>
    <property type="evidence" value="ECO:0007669"/>
    <property type="project" value="InterPro"/>
</dbReference>
<evidence type="ECO:0000259" key="10">
    <source>
        <dbReference type="Pfam" id="PF17768"/>
    </source>
</evidence>
<dbReference type="Gene3D" id="3.90.1640.30">
    <property type="match status" value="1"/>
</dbReference>
<dbReference type="NCBIfam" id="TIGR00644">
    <property type="entry name" value="recJ"/>
    <property type="match status" value="1"/>
</dbReference>
<keyword evidence="4" id="KW-0378">Hydrolase</keyword>
<evidence type="ECO:0000256" key="4">
    <source>
        <dbReference type="ARBA" id="ARBA00022801"/>
    </source>
</evidence>
<feature type="domain" description="DHHA1" evidence="8">
    <location>
        <begin position="344"/>
        <end position="435"/>
    </location>
</feature>
<evidence type="ECO:0000256" key="1">
    <source>
        <dbReference type="ARBA" id="ARBA00005915"/>
    </source>
</evidence>
<dbReference type="InterPro" id="IPR001667">
    <property type="entry name" value="DDH_dom"/>
</dbReference>
<evidence type="ECO:0000259" key="7">
    <source>
        <dbReference type="Pfam" id="PF01368"/>
    </source>
</evidence>
<keyword evidence="6" id="KW-0175">Coiled coil</keyword>
<dbReference type="GO" id="GO:0008409">
    <property type="term" value="F:5'-3' exonuclease activity"/>
    <property type="evidence" value="ECO:0007669"/>
    <property type="project" value="InterPro"/>
</dbReference>
<evidence type="ECO:0000313" key="11">
    <source>
        <dbReference type="EMBL" id="GGH85768.1"/>
    </source>
</evidence>
<dbReference type="PANTHER" id="PTHR30255">
    <property type="entry name" value="SINGLE-STRANDED-DNA-SPECIFIC EXONUCLEASE RECJ"/>
    <property type="match status" value="1"/>
</dbReference>